<dbReference type="RefSeq" id="WP_007876479.1">
    <property type="nucleotide sequence ID" value="NZ_CAXURC020000001.1"/>
</dbReference>
<evidence type="ECO:0000256" key="1">
    <source>
        <dbReference type="SAM" id="SignalP"/>
    </source>
</evidence>
<evidence type="ECO:0000313" key="4">
    <source>
        <dbReference type="Proteomes" id="UP000216188"/>
    </source>
</evidence>
<keyword evidence="4" id="KW-1185">Reference proteome</keyword>
<dbReference type="Proteomes" id="UP000526233">
    <property type="component" value="Unassembled WGS sequence"/>
</dbReference>
<organism evidence="3 4">
    <name type="scientific">Brucella pseudogrignonensis</name>
    <dbReference type="NCBI Taxonomy" id="419475"/>
    <lineage>
        <taxon>Bacteria</taxon>
        <taxon>Pseudomonadati</taxon>
        <taxon>Pseudomonadota</taxon>
        <taxon>Alphaproteobacteria</taxon>
        <taxon>Hyphomicrobiales</taxon>
        <taxon>Brucellaceae</taxon>
        <taxon>Brucella/Ochrobactrum group</taxon>
        <taxon>Brucella</taxon>
    </lineage>
</organism>
<protein>
    <submittedName>
        <fullName evidence="3">Uncharacterized protein</fullName>
    </submittedName>
</protein>
<evidence type="ECO:0000313" key="5">
    <source>
        <dbReference type="Proteomes" id="UP000526233"/>
    </source>
</evidence>
<feature type="signal peptide" evidence="1">
    <location>
        <begin position="1"/>
        <end position="22"/>
    </location>
</feature>
<sequence>MKLLSIGLAIMLAVSLGFPAYAEVRFGKNVRVGGHDFSNQTFNSKRRGKVYLYEGKPRNEGCVWRKGKNGERVKVCHLQTKKKRK</sequence>
<comment type="caution">
    <text evidence="3">The sequence shown here is derived from an EMBL/GenBank/DDBJ whole genome shotgun (WGS) entry which is preliminary data.</text>
</comment>
<reference evidence="2 5" key="2">
    <citation type="submission" date="2018-11" db="EMBL/GenBank/DDBJ databases">
        <title>Genome sequencing and analysis.</title>
        <authorList>
            <person name="Huang Y.-T."/>
        </authorList>
    </citation>
    <scope>NUCLEOTIDE SEQUENCE [LARGE SCALE GENOMIC DNA]</scope>
    <source>
        <strain evidence="2 5">SHIN</strain>
    </source>
</reference>
<proteinExistence type="predicted"/>
<dbReference type="Proteomes" id="UP000216188">
    <property type="component" value="Unassembled WGS sequence"/>
</dbReference>
<reference evidence="3 4" key="1">
    <citation type="submission" date="2017-07" db="EMBL/GenBank/DDBJ databases">
        <title>Phylogenetic study on the rhizospheric bacterium Ochrobactrum sp. A44.</title>
        <authorList>
            <person name="Krzyzanowska D.M."/>
            <person name="Ossowicki A."/>
            <person name="Rajewska M."/>
            <person name="Maciag T."/>
            <person name="Kaczynski Z."/>
            <person name="Czerwicka M."/>
            <person name="Jafra S."/>
        </authorList>
    </citation>
    <scope>NUCLEOTIDE SEQUENCE [LARGE SCALE GENOMIC DNA]</scope>
    <source>
        <strain evidence="3 4">CCUG 30717</strain>
    </source>
</reference>
<name>A0A256GPM4_9HYPH</name>
<accession>A0A256GPM4</accession>
<dbReference type="AlphaFoldDB" id="A0A256GPM4"/>
<dbReference type="EMBL" id="NNRM01000011">
    <property type="protein sequence ID" value="OYR29125.1"/>
    <property type="molecule type" value="Genomic_DNA"/>
</dbReference>
<dbReference type="EMBL" id="PKQI01000003">
    <property type="protein sequence ID" value="NNV22840.1"/>
    <property type="molecule type" value="Genomic_DNA"/>
</dbReference>
<feature type="chain" id="PRO_5044571394" evidence="1">
    <location>
        <begin position="23"/>
        <end position="85"/>
    </location>
</feature>
<evidence type="ECO:0000313" key="3">
    <source>
        <dbReference type="EMBL" id="OYR29125.1"/>
    </source>
</evidence>
<gene>
    <name evidence="3" type="ORF">CEV34_0830</name>
    <name evidence="2" type="ORF">EHE22_20735</name>
</gene>
<keyword evidence="1" id="KW-0732">Signal</keyword>
<evidence type="ECO:0000313" key="2">
    <source>
        <dbReference type="EMBL" id="NNV22840.1"/>
    </source>
</evidence>